<gene>
    <name evidence="12" type="ORF">fugu_015240</name>
</gene>
<evidence type="ECO:0000313" key="12">
    <source>
        <dbReference type="EMBL" id="TNM97084.1"/>
    </source>
</evidence>
<organism evidence="12 13">
    <name type="scientific">Takifugu bimaculatus</name>
    <dbReference type="NCBI Taxonomy" id="433685"/>
    <lineage>
        <taxon>Eukaryota</taxon>
        <taxon>Metazoa</taxon>
        <taxon>Chordata</taxon>
        <taxon>Craniata</taxon>
        <taxon>Vertebrata</taxon>
        <taxon>Euteleostomi</taxon>
        <taxon>Actinopterygii</taxon>
        <taxon>Neopterygii</taxon>
        <taxon>Teleostei</taxon>
        <taxon>Neoteleostei</taxon>
        <taxon>Acanthomorphata</taxon>
        <taxon>Eupercaria</taxon>
        <taxon>Tetraodontiformes</taxon>
        <taxon>Tetradontoidea</taxon>
        <taxon>Tetraodontidae</taxon>
        <taxon>Takifugu</taxon>
    </lineage>
</organism>
<proteinExistence type="inferred from homology"/>
<dbReference type="InterPro" id="IPR030456">
    <property type="entry name" value="TF_fork_head_CS_2"/>
</dbReference>
<keyword evidence="4 9" id="KW-0238">DNA-binding</keyword>
<dbReference type="GO" id="GO:0001947">
    <property type="term" value="P:heart looping"/>
    <property type="evidence" value="ECO:0007669"/>
    <property type="project" value="UniProtKB-ARBA"/>
</dbReference>
<dbReference type="GO" id="GO:0003146">
    <property type="term" value="P:heart jogging"/>
    <property type="evidence" value="ECO:0007669"/>
    <property type="project" value="UniProtKB-ARBA"/>
</dbReference>
<dbReference type="GO" id="GO:0000981">
    <property type="term" value="F:DNA-binding transcription factor activity, RNA polymerase II-specific"/>
    <property type="evidence" value="ECO:0007669"/>
    <property type="project" value="TreeGrafter"/>
</dbReference>
<dbReference type="Proteomes" id="UP000516260">
    <property type="component" value="Chromosome 16"/>
</dbReference>
<keyword evidence="3" id="KW-0805">Transcription regulation</keyword>
<dbReference type="GO" id="GO:0000978">
    <property type="term" value="F:RNA polymerase II cis-regulatory region sequence-specific DNA binding"/>
    <property type="evidence" value="ECO:0007669"/>
    <property type="project" value="TreeGrafter"/>
</dbReference>
<dbReference type="PANTHER" id="PTHR46805">
    <property type="entry name" value="FORKHEAD BOX PROTEIN J1"/>
    <property type="match status" value="1"/>
</dbReference>
<dbReference type="InterPro" id="IPR047512">
    <property type="entry name" value="FH_FOXJ1"/>
</dbReference>
<feature type="region of interest" description="Disordered" evidence="10">
    <location>
        <begin position="194"/>
        <end position="239"/>
    </location>
</feature>
<comment type="similarity">
    <text evidence="8">Belongs to the FOXJ1 family.</text>
</comment>
<dbReference type="InterPro" id="IPR047513">
    <property type="entry name" value="FOXJ1"/>
</dbReference>
<feature type="compositionally biased region" description="Basic and acidic residues" evidence="10">
    <location>
        <begin position="19"/>
        <end position="28"/>
    </location>
</feature>
<evidence type="ECO:0000256" key="4">
    <source>
        <dbReference type="ARBA" id="ARBA00023125"/>
    </source>
</evidence>
<keyword evidence="2" id="KW-0970">Cilium biogenesis/degradation</keyword>
<dbReference type="Gene3D" id="1.10.10.10">
    <property type="entry name" value="Winged helix-like DNA-binding domain superfamily/Winged helix DNA-binding domain"/>
    <property type="match status" value="1"/>
</dbReference>
<feature type="domain" description="Fork-head" evidence="11">
    <location>
        <begin position="386"/>
        <end position="480"/>
    </location>
</feature>
<name>A0A4Z2BY55_9TELE</name>
<keyword evidence="13" id="KW-1185">Reference proteome</keyword>
<evidence type="ECO:0000256" key="8">
    <source>
        <dbReference type="ARBA" id="ARBA00034770"/>
    </source>
</evidence>
<evidence type="ECO:0000256" key="3">
    <source>
        <dbReference type="ARBA" id="ARBA00023015"/>
    </source>
</evidence>
<evidence type="ECO:0000256" key="1">
    <source>
        <dbReference type="ARBA" id="ARBA00004123"/>
    </source>
</evidence>
<dbReference type="InterPro" id="IPR036388">
    <property type="entry name" value="WH-like_DNA-bd_sf"/>
</dbReference>
<dbReference type="GO" id="GO:0060271">
    <property type="term" value="P:cilium assembly"/>
    <property type="evidence" value="ECO:0007669"/>
    <property type="project" value="UniProtKB-ARBA"/>
</dbReference>
<feature type="region of interest" description="Disordered" evidence="10">
    <location>
        <begin position="1"/>
        <end position="40"/>
    </location>
</feature>
<dbReference type="PROSITE" id="PS00657">
    <property type="entry name" value="FORK_HEAD_1"/>
    <property type="match status" value="1"/>
</dbReference>
<dbReference type="FunFam" id="1.10.10.10:FF:000030">
    <property type="entry name" value="Forkhead box protein K2"/>
    <property type="match status" value="1"/>
</dbReference>
<keyword evidence="7 9" id="KW-0539">Nucleus</keyword>
<dbReference type="CDD" id="cd20023">
    <property type="entry name" value="FH_FOXJ1"/>
    <property type="match status" value="1"/>
</dbReference>
<dbReference type="PANTHER" id="PTHR46805:SF2">
    <property type="entry name" value="FORKHEAD BOX PROTEIN J1-A"/>
    <property type="match status" value="1"/>
</dbReference>
<dbReference type="InterPro" id="IPR018122">
    <property type="entry name" value="TF_fork_head_CS_1"/>
</dbReference>
<comment type="caution">
    <text evidence="12">The sequence shown here is derived from an EMBL/GenBank/DDBJ whole genome shotgun (WGS) entry which is preliminary data.</text>
</comment>
<comment type="subcellular location">
    <subcellularLocation>
        <location evidence="1 9">Nucleus</location>
    </subcellularLocation>
</comment>
<evidence type="ECO:0000313" key="13">
    <source>
        <dbReference type="Proteomes" id="UP000516260"/>
    </source>
</evidence>
<evidence type="ECO:0000256" key="6">
    <source>
        <dbReference type="ARBA" id="ARBA00023163"/>
    </source>
</evidence>
<evidence type="ECO:0000256" key="2">
    <source>
        <dbReference type="ARBA" id="ARBA00022794"/>
    </source>
</evidence>
<dbReference type="SMART" id="SM00339">
    <property type="entry name" value="FH"/>
    <property type="match status" value="1"/>
</dbReference>
<dbReference type="PROSITE" id="PS50039">
    <property type="entry name" value="FORK_HEAD_3"/>
    <property type="match status" value="1"/>
</dbReference>
<accession>A0A4Z2BY55</accession>
<evidence type="ECO:0000256" key="5">
    <source>
        <dbReference type="ARBA" id="ARBA00023159"/>
    </source>
</evidence>
<dbReference type="InterPro" id="IPR001766">
    <property type="entry name" value="Fork_head_dom"/>
</dbReference>
<keyword evidence="5" id="KW-0010">Activator</keyword>
<evidence type="ECO:0000256" key="10">
    <source>
        <dbReference type="SAM" id="MobiDB-lite"/>
    </source>
</evidence>
<dbReference type="AlphaFoldDB" id="A0A4Z2BY55"/>
<feature type="DNA-binding region" description="Fork-head" evidence="9">
    <location>
        <begin position="386"/>
        <end position="480"/>
    </location>
</feature>
<dbReference type="InterPro" id="IPR036390">
    <property type="entry name" value="WH_DNA-bd_sf"/>
</dbReference>
<protein>
    <recommendedName>
        <fullName evidence="11">Fork-head domain-containing protein</fullName>
    </recommendedName>
</protein>
<feature type="region of interest" description="Disordered" evidence="10">
    <location>
        <begin position="617"/>
        <end position="701"/>
    </location>
</feature>
<reference evidence="12 13" key="1">
    <citation type="submission" date="2019-04" db="EMBL/GenBank/DDBJ databases">
        <title>The sequence and de novo assembly of Takifugu bimaculatus genome using PacBio and Hi-C technologies.</title>
        <authorList>
            <person name="Xu P."/>
            <person name="Liu B."/>
            <person name="Zhou Z."/>
        </authorList>
    </citation>
    <scope>NUCLEOTIDE SEQUENCE [LARGE SCALE GENOMIC DNA]</scope>
    <source>
        <strain evidence="12">TB-2018</strain>
        <tissue evidence="12">Muscle</tissue>
    </source>
</reference>
<feature type="compositionally biased region" description="Basic and acidic residues" evidence="10">
    <location>
        <begin position="276"/>
        <end position="285"/>
    </location>
</feature>
<feature type="region of interest" description="Disordered" evidence="10">
    <location>
        <begin position="273"/>
        <end position="293"/>
    </location>
</feature>
<feature type="region of interest" description="Disordered" evidence="10">
    <location>
        <begin position="554"/>
        <end position="590"/>
    </location>
</feature>
<dbReference type="PROSITE" id="PS00658">
    <property type="entry name" value="FORK_HEAD_2"/>
    <property type="match status" value="1"/>
</dbReference>
<feature type="region of interest" description="Disordered" evidence="10">
    <location>
        <begin position="317"/>
        <end position="340"/>
    </location>
</feature>
<dbReference type="GO" id="GO:0005634">
    <property type="term" value="C:nucleus"/>
    <property type="evidence" value="ECO:0007669"/>
    <property type="project" value="UniProtKB-SubCell"/>
</dbReference>
<evidence type="ECO:0000259" key="11">
    <source>
        <dbReference type="PROSITE" id="PS50039"/>
    </source>
</evidence>
<dbReference type="PRINTS" id="PR00053">
    <property type="entry name" value="FORKHEAD"/>
</dbReference>
<dbReference type="EMBL" id="SWLE01000008">
    <property type="protein sequence ID" value="TNM97084.1"/>
    <property type="molecule type" value="Genomic_DNA"/>
</dbReference>
<evidence type="ECO:0000256" key="9">
    <source>
        <dbReference type="PROSITE-ProRule" id="PRU00089"/>
    </source>
</evidence>
<dbReference type="Pfam" id="PF00250">
    <property type="entry name" value="Forkhead"/>
    <property type="match status" value="1"/>
</dbReference>
<sequence length="701" mass="77022">MAARPDAKKLQSQRKSVRMRSEHEHNPDNDPSPGQWRKRRKRRRLATYLELPVGRLEELLRLICGATGRQNKLVDHDLMPKFVHVHRHDRFLLDAQSFPSRKRNQQISSFEETWGHTKTLVLLHNCPCGTPQGPTQAHYHRVEEEPEIIINQQANGGAGSCLRGGVSFLWLPCKTPTPGIKLTPRTSPLITAAEPHAPQEPCDPGPVTGAAEAGHGGPAPGRSSVLHGGTAEQGADGDREVSRWTQTEMLTLASADHWPEGSVELEQELVAAAAQTEERDRRGEDSGGGSISLDDSLTSLQWLQDFSILDATAPQRPHQAHLFGRQPQGADAPASPLAGDPASMGMPLTPGKPTAAAYSRLQAAACVGARGHCHGEVDYKTDAHVKPPYSYATLICMAMQASKKTKITLACIYKWITDNFCYYRYADPTWQNSIRHNLSLNKCFIKVPRQKDEPGKGGFWKIDPQYAERLLSGTYKKRRMPPVRITPALQNRVGASLQPQAAGSYSPTGFHGGFRITPESQQLLREFEESTGASQTWDPHLADAAMLGSWPVVRGKGRHKRKQPPGLRKGPAKAARRSSSPLIPADDQKEMCPLKGHFDWDGLLDLTLSGELALAGEEPLGPMVKEQDPTVRGTHASPADRSRRDRGHPRVRQDRKQQRGVKLSRGGLSFHVLPGEPLAGGGRAVPRRLPVQPQRHPGPAV</sequence>
<keyword evidence="6" id="KW-0804">Transcription</keyword>
<evidence type="ECO:0000256" key="7">
    <source>
        <dbReference type="ARBA" id="ARBA00023242"/>
    </source>
</evidence>
<dbReference type="SUPFAM" id="SSF46785">
    <property type="entry name" value="Winged helix' DNA-binding domain"/>
    <property type="match status" value="1"/>
</dbReference>